<keyword evidence="7" id="KW-0408">Iron</keyword>
<dbReference type="OrthoDB" id="311633at2759"/>
<dbReference type="GO" id="GO:0046872">
    <property type="term" value="F:metal ion binding"/>
    <property type="evidence" value="ECO:0007669"/>
    <property type="project" value="UniProtKB-KW"/>
</dbReference>
<name>J8ZRK3_EDHAE</name>
<evidence type="ECO:0000256" key="4">
    <source>
        <dbReference type="ARBA" id="ARBA00022485"/>
    </source>
</evidence>
<comment type="similarity">
    <text evidence="3">Belongs to the anamorsin family.</text>
</comment>
<dbReference type="Proteomes" id="UP000003163">
    <property type="component" value="Unassembled WGS sequence"/>
</dbReference>
<evidence type="ECO:0000256" key="6">
    <source>
        <dbReference type="ARBA" id="ARBA00022723"/>
    </source>
</evidence>
<evidence type="ECO:0000256" key="8">
    <source>
        <dbReference type="ARBA" id="ARBA00023014"/>
    </source>
</evidence>
<dbReference type="HOGENOM" id="CLU_121509_2_0_1"/>
<evidence type="ECO:0000256" key="10">
    <source>
        <dbReference type="SAM" id="MobiDB-lite"/>
    </source>
</evidence>
<keyword evidence="4" id="KW-0004">4Fe-4S</keyword>
<gene>
    <name evidence="12" type="ORF">EDEG_03230</name>
</gene>
<dbReference type="InParanoid" id="J8ZRK3"/>
<evidence type="ECO:0000256" key="1">
    <source>
        <dbReference type="ARBA" id="ARBA00001966"/>
    </source>
</evidence>
<keyword evidence="13" id="KW-1185">Reference proteome</keyword>
<dbReference type="Pfam" id="PF05093">
    <property type="entry name" value="CIAPIN1"/>
    <property type="match status" value="1"/>
</dbReference>
<reference evidence="12 13" key="1">
    <citation type="submission" date="2011-08" db="EMBL/GenBank/DDBJ databases">
        <authorList>
            <person name="Liu Z.J."/>
            <person name="Shi F.L."/>
            <person name="Lu J.Q."/>
            <person name="Li M."/>
            <person name="Wang Z.L."/>
        </authorList>
    </citation>
    <scope>NUCLEOTIDE SEQUENCE [LARGE SCALE GENOMIC DNA]</scope>
    <source>
        <strain evidence="12 13">USNM 41457</strain>
    </source>
</reference>
<sequence length="107" mass="11808">MNNKNSSDLDELLKKATKPVSESQLVNDDEFLTEEDKQIKQIKQTAKPKKACANCTCGLAEKEKKTTSACGNCYLGDAFRCADCPKRGLPAFKPGEEVFFDDDSPNL</sequence>
<keyword evidence="9" id="KW-0496">Mitochondrion</keyword>
<dbReference type="OMA" id="ESSCGNC"/>
<dbReference type="GO" id="GO:0051539">
    <property type="term" value="F:4 iron, 4 sulfur cluster binding"/>
    <property type="evidence" value="ECO:0007669"/>
    <property type="project" value="UniProtKB-KW"/>
</dbReference>
<organism evidence="12 13">
    <name type="scientific">Edhazardia aedis (strain USNM 41457)</name>
    <name type="common">Microsporidian parasite</name>
    <dbReference type="NCBI Taxonomy" id="1003232"/>
    <lineage>
        <taxon>Eukaryota</taxon>
        <taxon>Fungi</taxon>
        <taxon>Fungi incertae sedis</taxon>
        <taxon>Microsporidia</taxon>
        <taxon>Edhazardia</taxon>
    </lineage>
</organism>
<keyword evidence="8" id="KW-0411">Iron-sulfur</keyword>
<evidence type="ECO:0000256" key="3">
    <source>
        <dbReference type="ARBA" id="ARBA00008169"/>
    </source>
</evidence>
<evidence type="ECO:0000256" key="5">
    <source>
        <dbReference type="ARBA" id="ARBA00022490"/>
    </source>
</evidence>
<evidence type="ECO:0000313" key="12">
    <source>
        <dbReference type="EMBL" id="EJW02328.1"/>
    </source>
</evidence>
<evidence type="ECO:0000313" key="13">
    <source>
        <dbReference type="Proteomes" id="UP000003163"/>
    </source>
</evidence>
<dbReference type="GO" id="GO:0005737">
    <property type="term" value="C:cytoplasm"/>
    <property type="evidence" value="ECO:0007669"/>
    <property type="project" value="UniProtKB-SubCell"/>
</dbReference>
<dbReference type="PANTHER" id="PTHR13273">
    <property type="entry name" value="ANAMORSIN"/>
    <property type="match status" value="1"/>
</dbReference>
<dbReference type="VEuPathDB" id="MicrosporidiaDB:EDEG_03230"/>
<dbReference type="EMBL" id="AFBI03000077">
    <property type="protein sequence ID" value="EJW02328.1"/>
    <property type="molecule type" value="Genomic_DNA"/>
</dbReference>
<dbReference type="PANTHER" id="PTHR13273:SF14">
    <property type="entry name" value="ANAMORSIN"/>
    <property type="match status" value="1"/>
</dbReference>
<protein>
    <recommendedName>
        <fullName evidence="11">Anamorsin C-terminal domain-containing protein</fullName>
    </recommendedName>
</protein>
<dbReference type="InterPro" id="IPR046408">
    <property type="entry name" value="CIAPIN1"/>
</dbReference>
<dbReference type="STRING" id="1003232.J8ZRK3"/>
<dbReference type="AlphaFoldDB" id="J8ZRK3"/>
<evidence type="ECO:0000256" key="2">
    <source>
        <dbReference type="ARBA" id="ARBA00004496"/>
    </source>
</evidence>
<feature type="domain" description="Anamorsin C-terminal" evidence="11">
    <location>
        <begin position="64"/>
        <end position="98"/>
    </location>
</feature>
<reference evidence="13" key="2">
    <citation type="submission" date="2015-07" db="EMBL/GenBank/DDBJ databases">
        <title>Contrasting host-pathogen interactions and genome evolution in two generalist and specialist microsporidian pathogens of mosquitoes.</title>
        <authorList>
            <consortium name="The Broad Institute Genomics Platform"/>
            <consortium name="The Broad Institute Genome Sequencing Center for Infectious Disease"/>
            <person name="Cuomo C.A."/>
            <person name="Sanscrainte N.D."/>
            <person name="Goldberg J.M."/>
            <person name="Heiman D."/>
            <person name="Young S."/>
            <person name="Zeng Q."/>
            <person name="Becnel J.J."/>
            <person name="Birren B.W."/>
        </authorList>
    </citation>
    <scope>NUCLEOTIDE SEQUENCE [LARGE SCALE GENOMIC DNA]</scope>
    <source>
        <strain evidence="13">USNM 41457</strain>
    </source>
</reference>
<dbReference type="InterPro" id="IPR007785">
    <property type="entry name" value="Anamorsin"/>
</dbReference>
<feature type="region of interest" description="Disordered" evidence="10">
    <location>
        <begin position="1"/>
        <end position="21"/>
    </location>
</feature>
<keyword evidence="6" id="KW-0479">Metal-binding</keyword>
<evidence type="ECO:0000256" key="7">
    <source>
        <dbReference type="ARBA" id="ARBA00023004"/>
    </source>
</evidence>
<dbReference type="GO" id="GO:0016226">
    <property type="term" value="P:iron-sulfur cluster assembly"/>
    <property type="evidence" value="ECO:0007669"/>
    <property type="project" value="InterPro"/>
</dbReference>
<evidence type="ECO:0000259" key="11">
    <source>
        <dbReference type="Pfam" id="PF05093"/>
    </source>
</evidence>
<comment type="caution">
    <text evidence="12">The sequence shown here is derived from an EMBL/GenBank/DDBJ whole genome shotgun (WGS) entry which is preliminary data.</text>
</comment>
<proteinExistence type="inferred from homology"/>
<keyword evidence="5" id="KW-0963">Cytoplasm</keyword>
<accession>J8ZRK3</accession>
<comment type="subcellular location">
    <subcellularLocation>
        <location evidence="2">Cytoplasm</location>
    </subcellularLocation>
</comment>
<comment type="cofactor">
    <cofactor evidence="1">
        <name>[4Fe-4S] cluster</name>
        <dbReference type="ChEBI" id="CHEBI:49883"/>
    </cofactor>
</comment>
<evidence type="ECO:0000256" key="9">
    <source>
        <dbReference type="ARBA" id="ARBA00023128"/>
    </source>
</evidence>